<dbReference type="PANTHER" id="PTHR11963:SF25">
    <property type="entry name" value="CYTOSOL AMINOPEPTIDASE"/>
    <property type="match status" value="1"/>
</dbReference>
<dbReference type="GO" id="GO:0006508">
    <property type="term" value="P:proteolysis"/>
    <property type="evidence" value="ECO:0007669"/>
    <property type="project" value="UniProtKB-KW"/>
</dbReference>
<dbReference type="EMBL" id="AJWK01000867">
    <property type="status" value="NOT_ANNOTATED_CDS"/>
    <property type="molecule type" value="Genomic_DNA"/>
</dbReference>
<evidence type="ECO:0000259" key="5">
    <source>
        <dbReference type="Pfam" id="PF00883"/>
    </source>
</evidence>
<dbReference type="GO" id="GO:0030145">
    <property type="term" value="F:manganese ion binding"/>
    <property type="evidence" value="ECO:0007669"/>
    <property type="project" value="InterPro"/>
</dbReference>
<feature type="domain" description="Cytosol aminopeptidase" evidence="5">
    <location>
        <begin position="5"/>
        <end position="124"/>
    </location>
</feature>
<dbReference type="VEuPathDB" id="VectorBase:LLONM1_009252"/>
<dbReference type="EMBL" id="AJWK01000865">
    <property type="status" value="NOT_ANNOTATED_CDS"/>
    <property type="molecule type" value="Genomic_DNA"/>
</dbReference>
<dbReference type="Gene3D" id="3.40.630.10">
    <property type="entry name" value="Zn peptidases"/>
    <property type="match status" value="1"/>
</dbReference>
<dbReference type="EnsemblMetazoa" id="LLOJ000250-RA">
    <property type="protein sequence ID" value="LLOJ000250-PA"/>
    <property type="gene ID" value="LLOJ000250"/>
</dbReference>
<dbReference type="PRINTS" id="PR00481">
    <property type="entry name" value="LAMNOPPTDASE"/>
</dbReference>
<dbReference type="SUPFAM" id="SSF53187">
    <property type="entry name" value="Zn-dependent exopeptidases"/>
    <property type="match status" value="1"/>
</dbReference>
<dbReference type="Proteomes" id="UP000092461">
    <property type="component" value="Unassembled WGS sequence"/>
</dbReference>
<evidence type="ECO:0000256" key="3">
    <source>
        <dbReference type="ARBA" id="ARBA00022670"/>
    </source>
</evidence>
<keyword evidence="2" id="KW-0031">Aminopeptidase</keyword>
<keyword evidence="7" id="KW-1185">Reference proteome</keyword>
<evidence type="ECO:0000256" key="2">
    <source>
        <dbReference type="ARBA" id="ARBA00022438"/>
    </source>
</evidence>
<comment type="similarity">
    <text evidence="1">Belongs to the peptidase M17 family.</text>
</comment>
<sequence>METPGTTYDSGGLCRQSAAEQEYGRGDMTGAAVVVAACRAVASMRLPVNIRCLIPLCEHIMGSSAMKPGDVVKTMNGKCIEVANTDYEGPLVIVDALLYAKNYFPRYVIDVGTISREIKHTFGSE</sequence>
<dbReference type="GO" id="GO:0005737">
    <property type="term" value="C:cytoplasm"/>
    <property type="evidence" value="ECO:0007669"/>
    <property type="project" value="InterPro"/>
</dbReference>
<dbReference type="InterPro" id="IPR011356">
    <property type="entry name" value="Leucine_aapep/pepB"/>
</dbReference>
<evidence type="ECO:0000313" key="6">
    <source>
        <dbReference type="EnsemblMetazoa" id="LLOJ000250-PA"/>
    </source>
</evidence>
<keyword evidence="4" id="KW-0378">Hydrolase</keyword>
<keyword evidence="3" id="KW-0645">Protease</keyword>
<name>A0A1B0GGX8_LUTLO</name>
<dbReference type="AlphaFoldDB" id="A0A1B0GGX8"/>
<dbReference type="EMBL" id="AJWK01000866">
    <property type="status" value="NOT_ANNOTATED_CDS"/>
    <property type="molecule type" value="Genomic_DNA"/>
</dbReference>
<evidence type="ECO:0000256" key="4">
    <source>
        <dbReference type="ARBA" id="ARBA00022801"/>
    </source>
</evidence>
<dbReference type="InterPro" id="IPR000819">
    <property type="entry name" value="Peptidase_M17_C"/>
</dbReference>
<evidence type="ECO:0000313" key="7">
    <source>
        <dbReference type="Proteomes" id="UP000092461"/>
    </source>
</evidence>
<dbReference type="VEuPathDB" id="VectorBase:LLOJ000250"/>
<reference evidence="6" key="1">
    <citation type="submission" date="2020-05" db="UniProtKB">
        <authorList>
            <consortium name="EnsemblMetazoa"/>
        </authorList>
    </citation>
    <scope>IDENTIFICATION</scope>
    <source>
        <strain evidence="6">Jacobina</strain>
    </source>
</reference>
<evidence type="ECO:0000256" key="1">
    <source>
        <dbReference type="ARBA" id="ARBA00009528"/>
    </source>
</evidence>
<dbReference type="GO" id="GO:0070006">
    <property type="term" value="F:metalloaminopeptidase activity"/>
    <property type="evidence" value="ECO:0007669"/>
    <property type="project" value="InterPro"/>
</dbReference>
<dbReference type="PANTHER" id="PTHR11963">
    <property type="entry name" value="LEUCINE AMINOPEPTIDASE-RELATED"/>
    <property type="match status" value="1"/>
</dbReference>
<proteinExistence type="inferred from homology"/>
<organism evidence="6 7">
    <name type="scientific">Lutzomyia longipalpis</name>
    <name type="common">Sand fly</name>
    <dbReference type="NCBI Taxonomy" id="7200"/>
    <lineage>
        <taxon>Eukaryota</taxon>
        <taxon>Metazoa</taxon>
        <taxon>Ecdysozoa</taxon>
        <taxon>Arthropoda</taxon>
        <taxon>Hexapoda</taxon>
        <taxon>Insecta</taxon>
        <taxon>Pterygota</taxon>
        <taxon>Neoptera</taxon>
        <taxon>Endopterygota</taxon>
        <taxon>Diptera</taxon>
        <taxon>Nematocera</taxon>
        <taxon>Psychodoidea</taxon>
        <taxon>Psychodidae</taxon>
        <taxon>Lutzomyia</taxon>
        <taxon>Lutzomyia</taxon>
    </lineage>
</organism>
<protein>
    <recommendedName>
        <fullName evidence="5">Cytosol aminopeptidase domain-containing protein</fullName>
    </recommendedName>
</protein>
<dbReference type="Pfam" id="PF00883">
    <property type="entry name" value="Peptidase_M17"/>
    <property type="match status" value="1"/>
</dbReference>
<accession>A0A1B0GGX8</accession>